<evidence type="ECO:0000313" key="2">
    <source>
        <dbReference type="EMBL" id="ATS88074.1"/>
    </source>
</evidence>
<accession>A0A808FE80</accession>
<evidence type="ECO:0000256" key="1">
    <source>
        <dbReference type="SAM" id="MobiDB-lite"/>
    </source>
</evidence>
<reference evidence="2" key="1">
    <citation type="journal article" date="2017" name="BMC Genomics">
        <title>Xanthomonas adaptation to common bean is associated with horizontal transfers of genes encoding TAL effectors.</title>
        <authorList>
            <person name="Ruh M."/>
            <person name="Briand M."/>
            <person name="Bonneau S."/>
            <person name="Jacques M.A."/>
            <person name="Chen N.W.G."/>
        </authorList>
    </citation>
    <scope>NUCLEOTIDE SEQUENCE [LARGE SCALE GENOMIC DNA]</scope>
    <source>
        <strain evidence="2">CFBP6167</strain>
    </source>
</reference>
<organism evidence="2">
    <name type="scientific">Xanthomonas citri pv. phaseoli var. fuscans</name>
    <dbReference type="NCBI Taxonomy" id="473423"/>
    <lineage>
        <taxon>Bacteria</taxon>
        <taxon>Pseudomonadati</taxon>
        <taxon>Pseudomonadota</taxon>
        <taxon>Gammaproteobacteria</taxon>
        <taxon>Lysobacterales</taxon>
        <taxon>Lysobacteraceae</taxon>
        <taxon>Xanthomonas</taxon>
    </lineage>
</organism>
<dbReference type="Gene3D" id="3.90.180.10">
    <property type="entry name" value="Medium-chain alcohol dehydrogenases, catalytic domain"/>
    <property type="match status" value="1"/>
</dbReference>
<feature type="region of interest" description="Disordered" evidence="1">
    <location>
        <begin position="39"/>
        <end position="58"/>
    </location>
</feature>
<protein>
    <submittedName>
        <fullName evidence="2">Uncharacterized protein</fullName>
    </submittedName>
</protein>
<sequence>MPGDAVYDAGALTRPGTNAQFHLVDERLVGRKPATLDDAAAGSTTAASPPATCAVPTPRWTRTAPAASWCWKVSERRRLTHDSGLAWPLSCSCTQQRWRASALAKLRDAAVATSTATLRTCHPNP</sequence>
<name>A0A808FE80_XANCI</name>
<dbReference type="AlphaFoldDB" id="A0A808FE80"/>
<gene>
    <name evidence="2" type="ORF">XcfCFBP6167P_06850</name>
</gene>
<dbReference type="EMBL" id="CP021018">
    <property type="protein sequence ID" value="ATS88074.1"/>
    <property type="molecule type" value="Genomic_DNA"/>
</dbReference>
<proteinExistence type="predicted"/>